<keyword evidence="2" id="KW-0472">Membrane</keyword>
<keyword evidence="2" id="KW-0812">Transmembrane</keyword>
<gene>
    <name evidence="3" type="ORF">FNF29_04065</name>
</gene>
<keyword evidence="4" id="KW-1185">Reference proteome</keyword>
<comment type="caution">
    <text evidence="3">The sequence shown here is derived from an EMBL/GenBank/DDBJ whole genome shotgun (WGS) entry which is preliminary data.</text>
</comment>
<accession>A0A5A8CHT4</accession>
<organism evidence="3 4">
    <name type="scientific">Cafeteria roenbergensis</name>
    <name type="common">Marine flagellate</name>
    <dbReference type="NCBI Taxonomy" id="33653"/>
    <lineage>
        <taxon>Eukaryota</taxon>
        <taxon>Sar</taxon>
        <taxon>Stramenopiles</taxon>
        <taxon>Bigyra</taxon>
        <taxon>Opalozoa</taxon>
        <taxon>Bicosoecida</taxon>
        <taxon>Cafeteriaceae</taxon>
        <taxon>Cafeteria</taxon>
    </lineage>
</organism>
<keyword evidence="2" id="KW-1133">Transmembrane helix</keyword>
<feature type="transmembrane region" description="Helical" evidence="2">
    <location>
        <begin position="20"/>
        <end position="39"/>
    </location>
</feature>
<evidence type="ECO:0000256" key="1">
    <source>
        <dbReference type="SAM" id="MobiDB-lite"/>
    </source>
</evidence>
<feature type="region of interest" description="Disordered" evidence="1">
    <location>
        <begin position="109"/>
        <end position="137"/>
    </location>
</feature>
<protein>
    <submittedName>
        <fullName evidence="3">Uncharacterized protein</fullName>
    </submittedName>
</protein>
<evidence type="ECO:0000313" key="3">
    <source>
        <dbReference type="EMBL" id="KAA0152199.1"/>
    </source>
</evidence>
<reference evidence="3 4" key="1">
    <citation type="submission" date="2019-07" db="EMBL/GenBank/DDBJ databases">
        <title>Genomes of Cafeteria roenbergensis.</title>
        <authorList>
            <person name="Fischer M.G."/>
            <person name="Hackl T."/>
            <person name="Roman M."/>
        </authorList>
    </citation>
    <scope>NUCLEOTIDE SEQUENCE [LARGE SCALE GENOMIC DNA]</scope>
    <source>
        <strain evidence="3 4">BVI</strain>
    </source>
</reference>
<feature type="transmembrane region" description="Helical" evidence="2">
    <location>
        <begin position="51"/>
        <end position="73"/>
    </location>
</feature>
<dbReference type="EMBL" id="VLTN01000022">
    <property type="protein sequence ID" value="KAA0152199.1"/>
    <property type="molecule type" value="Genomic_DNA"/>
</dbReference>
<evidence type="ECO:0000256" key="2">
    <source>
        <dbReference type="SAM" id="Phobius"/>
    </source>
</evidence>
<dbReference type="AlphaFoldDB" id="A0A5A8CHT4"/>
<proteinExistence type="predicted"/>
<evidence type="ECO:0000313" key="4">
    <source>
        <dbReference type="Proteomes" id="UP000323011"/>
    </source>
</evidence>
<sequence length="187" mass="21130">MIIAPSRPGPRPEAGGQRLRNVALVVLVVLVALAGEVAAKRKRNLQKSIWEPLAILGIIIACLVVPLLVMLVWRVAADPATPLIAKELWFKLKECCCDDGRWRARQRHATRRARREADASGFPSDRHGDAGEADEGELSVDDVRLLRRARRERREDRRDRRRNLEQLADEVLADDLRRAVEEAAARQ</sequence>
<dbReference type="Proteomes" id="UP000323011">
    <property type="component" value="Unassembled WGS sequence"/>
</dbReference>
<name>A0A5A8CHT4_CAFRO</name>